<accession>A0A678T510</accession>
<name>A0A678T510_SACSP</name>
<gene>
    <name evidence="1" type="ORF">SS29K18_000012</name>
</gene>
<organism evidence="1">
    <name type="scientific">Saccharum spontaneum</name>
    <name type="common">Wild sugarcane</name>
    <dbReference type="NCBI Taxonomy" id="62335"/>
    <lineage>
        <taxon>Eukaryota</taxon>
        <taxon>Viridiplantae</taxon>
        <taxon>Streptophyta</taxon>
        <taxon>Embryophyta</taxon>
        <taxon>Tracheophyta</taxon>
        <taxon>Spermatophyta</taxon>
        <taxon>Magnoliopsida</taxon>
        <taxon>Liliopsida</taxon>
        <taxon>Poales</taxon>
        <taxon>Poaceae</taxon>
        <taxon>PACMAD clade</taxon>
        <taxon>Panicoideae</taxon>
        <taxon>Andropogonodae</taxon>
        <taxon>Andropogoneae</taxon>
        <taxon>Saccharinae</taxon>
        <taxon>Saccharum</taxon>
        <taxon>Saccharum officinarum species complex</taxon>
    </lineage>
</organism>
<dbReference type="Gene3D" id="3.80.10.10">
    <property type="entry name" value="Ribonuclease Inhibitor"/>
    <property type="match status" value="1"/>
</dbReference>
<evidence type="ECO:0000313" key="1">
    <source>
        <dbReference type="EMBL" id="AWA44717.1"/>
    </source>
</evidence>
<dbReference type="SUPFAM" id="SSF52058">
    <property type="entry name" value="L domain-like"/>
    <property type="match status" value="1"/>
</dbReference>
<reference evidence="1" key="1">
    <citation type="submission" date="2018-04" db="EMBL/GenBank/DDBJ databases">
        <title>Comparative Analysis of Homologous Sequences of Saccharum officinarum and Saccharum spontaneum Reveals Independent Polyploidization Events.</title>
        <authorList>
            <person name="Sharma A."/>
            <person name="Song J."/>
            <person name="Lin Q."/>
            <person name="Singh R."/>
            <person name="Ramos N."/>
            <person name="Wang K."/>
            <person name="Zhang J."/>
            <person name="Ming R."/>
            <person name="Yu Q."/>
        </authorList>
    </citation>
    <scope>NUCLEOTIDE SEQUENCE</scope>
</reference>
<sequence length="159" mass="17855">MTSLSMLSTLKIEGSVKLECLQGLNYLVECPNLIMTIEEAEKVQRLIWITVDDIPFVPRLLSRKGFLSLRTLNIWKSDCFFFEPGPLAPCASHQQLPREEEILQQFPSLGSLYIQMCQWSSLPENLGTLAQLQVLVLQGCPNVTVTSNSARISTGFYTS</sequence>
<proteinExistence type="predicted"/>
<dbReference type="EMBL" id="MH182509">
    <property type="protein sequence ID" value="AWA44717.1"/>
    <property type="molecule type" value="Genomic_DNA"/>
</dbReference>
<dbReference type="InterPro" id="IPR032675">
    <property type="entry name" value="LRR_dom_sf"/>
</dbReference>
<dbReference type="AlphaFoldDB" id="A0A678T510"/>
<protein>
    <submittedName>
        <fullName evidence="1">Uncharacterized protein</fullName>
    </submittedName>
</protein>